<name>A0A8X6P1B3_NEPPI</name>
<dbReference type="Proteomes" id="UP000887013">
    <property type="component" value="Unassembled WGS sequence"/>
</dbReference>
<dbReference type="SUPFAM" id="SSF53335">
    <property type="entry name" value="S-adenosyl-L-methionine-dependent methyltransferases"/>
    <property type="match status" value="1"/>
</dbReference>
<dbReference type="AlphaFoldDB" id="A0A8X6P1B3"/>
<dbReference type="Gene3D" id="3.40.50.150">
    <property type="entry name" value="Vaccinia Virus protein VP39"/>
    <property type="match status" value="1"/>
</dbReference>
<dbReference type="EMBL" id="BMAW01110334">
    <property type="protein sequence ID" value="GFT42688.1"/>
    <property type="molecule type" value="Genomic_DNA"/>
</dbReference>
<keyword evidence="2" id="KW-1185">Reference proteome</keyword>
<comment type="caution">
    <text evidence="1">The sequence shown here is derived from an EMBL/GenBank/DDBJ whole genome shotgun (WGS) entry which is preliminary data.</text>
</comment>
<organism evidence="1 2">
    <name type="scientific">Nephila pilipes</name>
    <name type="common">Giant wood spider</name>
    <name type="synonym">Nephila maculata</name>
    <dbReference type="NCBI Taxonomy" id="299642"/>
    <lineage>
        <taxon>Eukaryota</taxon>
        <taxon>Metazoa</taxon>
        <taxon>Ecdysozoa</taxon>
        <taxon>Arthropoda</taxon>
        <taxon>Chelicerata</taxon>
        <taxon>Arachnida</taxon>
        <taxon>Araneae</taxon>
        <taxon>Araneomorphae</taxon>
        <taxon>Entelegynae</taxon>
        <taxon>Araneoidea</taxon>
        <taxon>Nephilidae</taxon>
        <taxon>Nephila</taxon>
    </lineage>
</organism>
<evidence type="ECO:0000313" key="1">
    <source>
        <dbReference type="EMBL" id="GFT42688.1"/>
    </source>
</evidence>
<dbReference type="InterPro" id="IPR029063">
    <property type="entry name" value="SAM-dependent_MTases_sf"/>
</dbReference>
<evidence type="ECO:0008006" key="3">
    <source>
        <dbReference type="Google" id="ProtNLM"/>
    </source>
</evidence>
<gene>
    <name evidence="1" type="ORF">NPIL_588821</name>
</gene>
<protein>
    <recommendedName>
        <fullName evidence="3">Methyltransferase</fullName>
    </recommendedName>
</protein>
<evidence type="ECO:0000313" key="2">
    <source>
        <dbReference type="Proteomes" id="UP000887013"/>
    </source>
</evidence>
<reference evidence="1" key="1">
    <citation type="submission" date="2020-08" db="EMBL/GenBank/DDBJ databases">
        <title>Multicomponent nature underlies the extraordinary mechanical properties of spider dragline silk.</title>
        <authorList>
            <person name="Kono N."/>
            <person name="Nakamura H."/>
            <person name="Mori M."/>
            <person name="Yoshida Y."/>
            <person name="Ohtoshi R."/>
            <person name="Malay A.D."/>
            <person name="Moran D.A.P."/>
            <person name="Tomita M."/>
            <person name="Numata K."/>
            <person name="Arakawa K."/>
        </authorList>
    </citation>
    <scope>NUCLEOTIDE SEQUENCE</scope>
</reference>
<accession>A0A8X6P1B3</accession>
<dbReference type="OrthoDB" id="8300214at2759"/>
<proteinExistence type="predicted"/>
<sequence>MEDRTFYDITGVSRASLGATEIRATSSLALSIGVSIPMIHMPPDDIITECSTTLKWEDLSKDVVMDVRFGMHFSCTRAILEYFPDAGCVIALNNPDIPRDRDFQDKVFEKNINKIKFSSANIEIRSSLQEYEGKIDKIVSWNTFQQIRNKERAFENIHYVLKSGGHVGIWFYIYNPVCSWESKMMSMRKWNEYQTDPLIPYHSGYLDTKYYKETMQEIGLRNVRVKKESRLNVFADDEECLGHLLKIAKNFFNIPSDRMNEFKTDSIQAFRELVEIPDGPIFYNNIEIGLFAVKP</sequence>